<keyword evidence="5 11" id="KW-0812">Transmembrane</keyword>
<feature type="domain" description="Peptidase M50" evidence="13">
    <location>
        <begin position="89"/>
        <end position="536"/>
    </location>
</feature>
<keyword evidence="6" id="KW-0378">Hydrolase</keyword>
<dbReference type="PANTHER" id="PTHR42837">
    <property type="entry name" value="REGULATOR OF SIGMA-E PROTEASE RSEP"/>
    <property type="match status" value="1"/>
</dbReference>
<evidence type="ECO:0000256" key="3">
    <source>
        <dbReference type="ARBA" id="ARBA00009989"/>
    </source>
</evidence>
<dbReference type="PANTHER" id="PTHR42837:SF2">
    <property type="entry name" value="MEMBRANE METALLOPROTEASE ARASP2, CHLOROPLASTIC-RELATED"/>
    <property type="match status" value="1"/>
</dbReference>
<organism evidence="14 15">
    <name type="scientific">Cylindrotheca closterium</name>
    <dbReference type="NCBI Taxonomy" id="2856"/>
    <lineage>
        <taxon>Eukaryota</taxon>
        <taxon>Sar</taxon>
        <taxon>Stramenopiles</taxon>
        <taxon>Ochrophyta</taxon>
        <taxon>Bacillariophyta</taxon>
        <taxon>Bacillariophyceae</taxon>
        <taxon>Bacillariophycidae</taxon>
        <taxon>Bacillariales</taxon>
        <taxon>Bacillariaceae</taxon>
        <taxon>Cylindrotheca</taxon>
    </lineage>
</organism>
<dbReference type="GO" id="GO:0006508">
    <property type="term" value="P:proteolysis"/>
    <property type="evidence" value="ECO:0007669"/>
    <property type="project" value="UniProtKB-KW"/>
</dbReference>
<protein>
    <recommendedName>
        <fullName evidence="13">Peptidase M50 domain-containing protein</fullName>
    </recommendedName>
</protein>
<feature type="signal peptide" evidence="12">
    <location>
        <begin position="1"/>
        <end position="23"/>
    </location>
</feature>
<keyword evidence="4" id="KW-0645">Protease</keyword>
<dbReference type="InterPro" id="IPR004387">
    <property type="entry name" value="Pept_M50_Zn"/>
</dbReference>
<feature type="transmembrane region" description="Helical" evidence="11">
    <location>
        <begin position="262"/>
        <end position="281"/>
    </location>
</feature>
<keyword evidence="15" id="KW-1185">Reference proteome</keyword>
<dbReference type="SUPFAM" id="SSF50156">
    <property type="entry name" value="PDZ domain-like"/>
    <property type="match status" value="1"/>
</dbReference>
<dbReference type="Gene3D" id="2.30.42.10">
    <property type="match status" value="1"/>
</dbReference>
<proteinExistence type="inferred from homology"/>
<comment type="similarity">
    <text evidence="3">Belongs to the peptidase M50A family.</text>
</comment>
<evidence type="ECO:0000256" key="7">
    <source>
        <dbReference type="ARBA" id="ARBA00022833"/>
    </source>
</evidence>
<dbReference type="GO" id="GO:0004222">
    <property type="term" value="F:metalloendopeptidase activity"/>
    <property type="evidence" value="ECO:0007669"/>
    <property type="project" value="InterPro"/>
</dbReference>
<evidence type="ECO:0000259" key="13">
    <source>
        <dbReference type="Pfam" id="PF02163"/>
    </source>
</evidence>
<comment type="cofactor">
    <cofactor evidence="1">
        <name>Zn(2+)</name>
        <dbReference type="ChEBI" id="CHEBI:29105"/>
    </cofactor>
</comment>
<comment type="caution">
    <text evidence="14">The sequence shown here is derived from an EMBL/GenBank/DDBJ whole genome shotgun (WGS) entry which is preliminary data.</text>
</comment>
<sequence>MRSTFSMSTTLFVVAITIATCQAFQHSPLPSFSPQVTTRSKSNKGVQEYLTTSRFPSSFTDSSSRLSTSSTQLSASPLSTLASSPLGAVTVLASIVVVHEAGHYLAARTFNISVDEFSVGFGPKLVGFEALGNEFNLRALPLGGYVRFPENYNLTLAEQKSKLALDAFTQRRLDEGWTWKEDTLNIITFGQWDEKRRKQRKDDADKNVVQDWKKLSWWQKIGKKGPKKGSFGAATSDDPEDFVIDYYDDPNLLQNRPWFERAVVLSGGVIFNLILAFLIYFGEIGTPYGNGLPQPIFDDGVVVSQAPNRKGPSDGMLNKGDVILGINGKTISMSKPPNGPGNAVAASKQVADIISGIRETKDGESVTLLVRKEGKTNPQDLAITPTRNNQASPQTIGVFLSPNYLKTEKLKSSNPVEASRLAFGYLKGVTGQTLDGYKSIASTYLSGKAAPPGQGISGPVGLIQSGTQVVSTKDVTTILLFAAALSVNLGVVNALPIPALDGGQLLFVVAEAITGRKVSQKLQENLTSVAVLFLLLVTVSATFSDVGRLFGR</sequence>
<keyword evidence="12" id="KW-0732">Signal</keyword>
<keyword evidence="8 11" id="KW-1133">Transmembrane helix</keyword>
<evidence type="ECO:0000256" key="6">
    <source>
        <dbReference type="ARBA" id="ARBA00022801"/>
    </source>
</evidence>
<evidence type="ECO:0000256" key="11">
    <source>
        <dbReference type="SAM" id="Phobius"/>
    </source>
</evidence>
<gene>
    <name evidence="14" type="ORF">CYCCA115_LOCUS21364</name>
</gene>
<dbReference type="InterPro" id="IPR036034">
    <property type="entry name" value="PDZ_sf"/>
</dbReference>
<keyword evidence="9" id="KW-0482">Metalloprotease</keyword>
<dbReference type="GO" id="GO:0016020">
    <property type="term" value="C:membrane"/>
    <property type="evidence" value="ECO:0007669"/>
    <property type="project" value="UniProtKB-SubCell"/>
</dbReference>
<evidence type="ECO:0000256" key="1">
    <source>
        <dbReference type="ARBA" id="ARBA00001947"/>
    </source>
</evidence>
<accession>A0AAD2JN14</accession>
<keyword evidence="10 11" id="KW-0472">Membrane</keyword>
<evidence type="ECO:0000313" key="14">
    <source>
        <dbReference type="EMBL" id="CAJ1965772.1"/>
    </source>
</evidence>
<evidence type="ECO:0000256" key="8">
    <source>
        <dbReference type="ARBA" id="ARBA00022989"/>
    </source>
</evidence>
<dbReference type="AlphaFoldDB" id="A0AAD2JN14"/>
<feature type="chain" id="PRO_5042223605" description="Peptidase M50 domain-containing protein" evidence="12">
    <location>
        <begin position="24"/>
        <end position="552"/>
    </location>
</feature>
<dbReference type="EMBL" id="CAKOGP040002225">
    <property type="protein sequence ID" value="CAJ1965772.1"/>
    <property type="molecule type" value="Genomic_DNA"/>
</dbReference>
<evidence type="ECO:0000256" key="12">
    <source>
        <dbReference type="SAM" id="SignalP"/>
    </source>
</evidence>
<dbReference type="InterPro" id="IPR008915">
    <property type="entry name" value="Peptidase_M50"/>
</dbReference>
<evidence type="ECO:0000256" key="10">
    <source>
        <dbReference type="ARBA" id="ARBA00023136"/>
    </source>
</evidence>
<dbReference type="Pfam" id="PF02163">
    <property type="entry name" value="Peptidase_M50"/>
    <property type="match status" value="1"/>
</dbReference>
<evidence type="ECO:0000256" key="2">
    <source>
        <dbReference type="ARBA" id="ARBA00004141"/>
    </source>
</evidence>
<evidence type="ECO:0000256" key="9">
    <source>
        <dbReference type="ARBA" id="ARBA00023049"/>
    </source>
</evidence>
<evidence type="ECO:0000256" key="5">
    <source>
        <dbReference type="ARBA" id="ARBA00022692"/>
    </source>
</evidence>
<reference evidence="14" key="1">
    <citation type="submission" date="2023-08" db="EMBL/GenBank/DDBJ databases">
        <authorList>
            <person name="Audoor S."/>
            <person name="Bilcke G."/>
        </authorList>
    </citation>
    <scope>NUCLEOTIDE SEQUENCE</scope>
</reference>
<dbReference type="Proteomes" id="UP001295423">
    <property type="component" value="Unassembled WGS sequence"/>
</dbReference>
<evidence type="ECO:0000313" key="15">
    <source>
        <dbReference type="Proteomes" id="UP001295423"/>
    </source>
</evidence>
<comment type="subcellular location">
    <subcellularLocation>
        <location evidence="2">Membrane</location>
        <topology evidence="2">Multi-pass membrane protein</topology>
    </subcellularLocation>
</comment>
<evidence type="ECO:0000256" key="4">
    <source>
        <dbReference type="ARBA" id="ARBA00022670"/>
    </source>
</evidence>
<keyword evidence="7" id="KW-0862">Zinc</keyword>
<name>A0AAD2JN14_9STRA</name>
<feature type="transmembrane region" description="Helical" evidence="11">
    <location>
        <begin position="526"/>
        <end position="543"/>
    </location>
</feature>